<name>X1Q901_9ZZZZ</name>
<feature type="non-terminal residue" evidence="1">
    <location>
        <position position="1"/>
    </location>
</feature>
<sequence length="83" mass="9702">NKSLDAELHRVRAEIATQERALLEARLSLILSKKKYNELNLENRIPPFEEDDVGSICREIGNQLNKARIKKRTYDYLVDYLAK</sequence>
<reference evidence="1" key="1">
    <citation type="journal article" date="2014" name="Front. Microbiol.">
        <title>High frequency of phylogenetically diverse reductive dehalogenase-homologous genes in deep subseafloor sedimentary metagenomes.</title>
        <authorList>
            <person name="Kawai M."/>
            <person name="Futagami T."/>
            <person name="Toyoda A."/>
            <person name="Takaki Y."/>
            <person name="Nishi S."/>
            <person name="Hori S."/>
            <person name="Arai W."/>
            <person name="Tsubouchi T."/>
            <person name="Morono Y."/>
            <person name="Uchiyama I."/>
            <person name="Ito T."/>
            <person name="Fujiyama A."/>
            <person name="Inagaki F."/>
            <person name="Takami H."/>
        </authorList>
    </citation>
    <scope>NUCLEOTIDE SEQUENCE</scope>
    <source>
        <strain evidence="1">Expedition CK06-06</strain>
    </source>
</reference>
<accession>X1Q901</accession>
<evidence type="ECO:0000313" key="1">
    <source>
        <dbReference type="EMBL" id="GAI47495.1"/>
    </source>
</evidence>
<dbReference type="EMBL" id="BARV01041035">
    <property type="protein sequence ID" value="GAI47495.1"/>
    <property type="molecule type" value="Genomic_DNA"/>
</dbReference>
<proteinExistence type="predicted"/>
<protein>
    <submittedName>
        <fullName evidence="1">Uncharacterized protein</fullName>
    </submittedName>
</protein>
<comment type="caution">
    <text evidence="1">The sequence shown here is derived from an EMBL/GenBank/DDBJ whole genome shotgun (WGS) entry which is preliminary data.</text>
</comment>
<gene>
    <name evidence="1" type="ORF">S06H3_62299</name>
</gene>
<dbReference type="AlphaFoldDB" id="X1Q901"/>
<organism evidence="1">
    <name type="scientific">marine sediment metagenome</name>
    <dbReference type="NCBI Taxonomy" id="412755"/>
    <lineage>
        <taxon>unclassified sequences</taxon>
        <taxon>metagenomes</taxon>
        <taxon>ecological metagenomes</taxon>
    </lineage>
</organism>